<dbReference type="InterPro" id="IPR019734">
    <property type="entry name" value="TPR_rpt"/>
</dbReference>
<gene>
    <name evidence="2" type="ORF">C8P68_106205</name>
</gene>
<evidence type="ECO:0000313" key="2">
    <source>
        <dbReference type="EMBL" id="PTQ94991.1"/>
    </source>
</evidence>
<name>A0A2T5J7D2_9SPHI</name>
<dbReference type="SUPFAM" id="SSF48452">
    <property type="entry name" value="TPR-like"/>
    <property type="match status" value="4"/>
</dbReference>
<evidence type="ECO:0000313" key="3">
    <source>
        <dbReference type="Proteomes" id="UP000244168"/>
    </source>
</evidence>
<dbReference type="AlphaFoldDB" id="A0A2T5J7D2"/>
<accession>A0A2T5J7D2</accession>
<evidence type="ECO:0000256" key="1">
    <source>
        <dbReference type="SAM" id="Phobius"/>
    </source>
</evidence>
<comment type="caution">
    <text evidence="2">The sequence shown here is derived from an EMBL/GenBank/DDBJ whole genome shotgun (WGS) entry which is preliminary data.</text>
</comment>
<dbReference type="Proteomes" id="UP000244168">
    <property type="component" value="Unassembled WGS sequence"/>
</dbReference>
<dbReference type="Pfam" id="PF13174">
    <property type="entry name" value="TPR_6"/>
    <property type="match status" value="1"/>
</dbReference>
<proteinExistence type="predicted"/>
<keyword evidence="1" id="KW-0472">Membrane</keyword>
<dbReference type="InterPro" id="IPR011990">
    <property type="entry name" value="TPR-like_helical_dom_sf"/>
</dbReference>
<keyword evidence="1" id="KW-1133">Transmembrane helix</keyword>
<reference evidence="2 3" key="1">
    <citation type="submission" date="2018-04" db="EMBL/GenBank/DDBJ databases">
        <title>Genomic Encyclopedia of Archaeal and Bacterial Type Strains, Phase II (KMG-II): from individual species to whole genera.</title>
        <authorList>
            <person name="Goeker M."/>
        </authorList>
    </citation>
    <scope>NUCLEOTIDE SEQUENCE [LARGE SCALE GENOMIC DNA]</scope>
    <source>
        <strain evidence="2 3">DSM 26809</strain>
    </source>
</reference>
<keyword evidence="3" id="KW-1185">Reference proteome</keyword>
<sequence>MSLRGGTTKQSRHLQCDEIASSPRCSSPAVPRNDNIANLYNTSYQKQMKRALLIFLLFFAVKAFAQSGEIDLARQYSSNGEDEKAQEIYQKLYRQNNEIYYNDYLEGLLKLKKYDEAESATKKLLRKHPGTIQYNVALARIYKVSGAKDKAEAVYADILKDLPADYNNIAGLATQFYQGENMDMAVRVFLQGRKVLKNDQAFTMELISLYRFKRDKAAMVNEFLNFLPANPGYISQAENTIATTFEPGDYDMLRTELLKHIQQDPQQLVFPEMLTWQYLQQKDYEQALNQALALSRRRNDGGESIFDLCQTLMANQAYDEAIRGYEYLIGKGSNNPLYLQAKIEQINAKNLKVTADKYTQADLLSLEKDYNDLLTEFGRSSSTVFAMERLALLEAFKLHKLEDAQKLLEDAIKITNVSGNMLAICKLDLGDIYLMTNQPWEATLLYSQVEKSNNDNLGQDAKLRNAKLAYYTGDFKWAKGQLDVLKAATSQLIANDALNLSLLISDNTAGADSAGLALKMYARADLLIFMQQPDKAMMTLDSIDKKYPGNSLVDDILMAKARIYLQQKDYKAAVPNLKTIAEQHQYGLWADDAVFMLGDIYENQLNDKEQAKSYYQKIITDYPGSLYINEARKRFRTLRGDKMNGT</sequence>
<protein>
    <submittedName>
        <fullName evidence="2">TolA-binding protein</fullName>
    </submittedName>
</protein>
<organism evidence="2 3">
    <name type="scientific">Mucilaginibacter yixingensis</name>
    <dbReference type="NCBI Taxonomy" id="1295612"/>
    <lineage>
        <taxon>Bacteria</taxon>
        <taxon>Pseudomonadati</taxon>
        <taxon>Bacteroidota</taxon>
        <taxon>Sphingobacteriia</taxon>
        <taxon>Sphingobacteriales</taxon>
        <taxon>Sphingobacteriaceae</taxon>
        <taxon>Mucilaginibacter</taxon>
    </lineage>
</organism>
<dbReference type="EMBL" id="QAOQ01000006">
    <property type="protein sequence ID" value="PTQ94991.1"/>
    <property type="molecule type" value="Genomic_DNA"/>
</dbReference>
<feature type="transmembrane region" description="Helical" evidence="1">
    <location>
        <begin position="51"/>
        <end position="68"/>
    </location>
</feature>
<dbReference type="Gene3D" id="1.25.40.10">
    <property type="entry name" value="Tetratricopeptide repeat domain"/>
    <property type="match status" value="3"/>
</dbReference>
<dbReference type="Pfam" id="PF14559">
    <property type="entry name" value="TPR_19"/>
    <property type="match status" value="1"/>
</dbReference>
<keyword evidence="1" id="KW-0812">Transmembrane</keyword>